<feature type="non-terminal residue" evidence="1">
    <location>
        <position position="125"/>
    </location>
</feature>
<reference evidence="1 2" key="1">
    <citation type="submission" date="2019-08" db="EMBL/GenBank/DDBJ databases">
        <title>Genome of Vicingus serpentipes NCIMB 15042.</title>
        <authorList>
            <person name="Bowman J.P."/>
        </authorList>
    </citation>
    <scope>NUCLEOTIDE SEQUENCE [LARGE SCALE GENOMIC DNA]</scope>
    <source>
        <strain evidence="1 2">NCIMB 15042</strain>
    </source>
</reference>
<name>A0A5C6RMS2_9FLAO</name>
<proteinExistence type="predicted"/>
<dbReference type="Gene3D" id="2.60.40.740">
    <property type="match status" value="1"/>
</dbReference>
<comment type="caution">
    <text evidence="1">The sequence shown here is derived from an EMBL/GenBank/DDBJ whole genome shotgun (WGS) entry which is preliminary data.</text>
</comment>
<dbReference type="RefSeq" id="WP_189765292.1">
    <property type="nucleotide sequence ID" value="NZ_VOOS01000028.1"/>
</dbReference>
<protein>
    <submittedName>
        <fullName evidence="1">Adhesin</fullName>
    </submittedName>
</protein>
<dbReference type="EMBL" id="VOOS01000028">
    <property type="protein sequence ID" value="TXB63229.1"/>
    <property type="molecule type" value="Genomic_DNA"/>
</dbReference>
<dbReference type="Proteomes" id="UP000321721">
    <property type="component" value="Unassembled WGS sequence"/>
</dbReference>
<dbReference type="Pfam" id="PF13573">
    <property type="entry name" value="SprB"/>
    <property type="match status" value="2"/>
</dbReference>
<gene>
    <name evidence="1" type="ORF">FRY74_12815</name>
</gene>
<organism evidence="1 2">
    <name type="scientific">Vicingus serpentipes</name>
    <dbReference type="NCBI Taxonomy" id="1926625"/>
    <lineage>
        <taxon>Bacteria</taxon>
        <taxon>Pseudomonadati</taxon>
        <taxon>Bacteroidota</taxon>
        <taxon>Flavobacteriia</taxon>
        <taxon>Flavobacteriales</taxon>
        <taxon>Vicingaceae</taxon>
        <taxon>Vicingus</taxon>
    </lineage>
</organism>
<keyword evidence="2" id="KW-1185">Reference proteome</keyword>
<accession>A0A5C6RMS2</accession>
<evidence type="ECO:0000313" key="1">
    <source>
        <dbReference type="EMBL" id="TXB63229.1"/>
    </source>
</evidence>
<dbReference type="InterPro" id="IPR025667">
    <property type="entry name" value="SprB_repeat"/>
</dbReference>
<feature type="non-terminal residue" evidence="1">
    <location>
        <position position="1"/>
    </location>
</feature>
<evidence type="ECO:0000313" key="2">
    <source>
        <dbReference type="Proteomes" id="UP000321721"/>
    </source>
</evidence>
<sequence length="125" mass="12766">SLTDSVTISEPDALSSIINSTNILCFGDNTGSSSVSVSGGTLNYNYLWSNGQAAGNINALTAGTYYVTITDSKGCIINDTTIITQPASGLSLDLTQTNVSCNGGNDGELIVTPNGGTAPFSFAWS</sequence>
<dbReference type="AlphaFoldDB" id="A0A5C6RMS2"/>